<gene>
    <name evidence="4" type="ORF">PVAND_003893</name>
</gene>
<proteinExistence type="predicted"/>
<dbReference type="Gene3D" id="4.10.800.10">
    <property type="entry name" value="Thyroglobulin type-1"/>
    <property type="match status" value="1"/>
</dbReference>
<keyword evidence="1 2" id="KW-1015">Disulfide bond</keyword>
<feature type="domain" description="Thyroglobulin type-1" evidence="3">
    <location>
        <begin position="34"/>
        <end position="95"/>
    </location>
</feature>
<comment type="caution">
    <text evidence="4">The sequence shown here is derived from an EMBL/GenBank/DDBJ whole genome shotgun (WGS) entry which is preliminary data.</text>
</comment>
<dbReference type="InterPro" id="IPR036857">
    <property type="entry name" value="Thyroglobulin_1_sf"/>
</dbReference>
<evidence type="ECO:0000313" key="4">
    <source>
        <dbReference type="EMBL" id="KAG5673887.1"/>
    </source>
</evidence>
<dbReference type="Proteomes" id="UP001107558">
    <property type="component" value="Chromosome 3"/>
</dbReference>
<dbReference type="PROSITE" id="PS51162">
    <property type="entry name" value="THYROGLOBULIN_1_2"/>
    <property type="match status" value="1"/>
</dbReference>
<comment type="caution">
    <text evidence="2">Lacks conserved residue(s) required for the propagation of feature annotation.</text>
</comment>
<dbReference type="EMBL" id="JADBJN010000003">
    <property type="protein sequence ID" value="KAG5673887.1"/>
    <property type="molecule type" value="Genomic_DNA"/>
</dbReference>
<dbReference type="SMART" id="SM00211">
    <property type="entry name" value="TY"/>
    <property type="match status" value="1"/>
</dbReference>
<keyword evidence="5" id="KW-1185">Reference proteome</keyword>
<evidence type="ECO:0000313" key="5">
    <source>
        <dbReference type="Proteomes" id="UP001107558"/>
    </source>
</evidence>
<evidence type="ECO:0000259" key="3">
    <source>
        <dbReference type="PROSITE" id="PS51162"/>
    </source>
</evidence>
<accession>A0A9J6BVF3</accession>
<organism evidence="4 5">
    <name type="scientific">Polypedilum vanderplanki</name>
    <name type="common">Sleeping chironomid midge</name>
    <dbReference type="NCBI Taxonomy" id="319348"/>
    <lineage>
        <taxon>Eukaryota</taxon>
        <taxon>Metazoa</taxon>
        <taxon>Ecdysozoa</taxon>
        <taxon>Arthropoda</taxon>
        <taxon>Hexapoda</taxon>
        <taxon>Insecta</taxon>
        <taxon>Pterygota</taxon>
        <taxon>Neoptera</taxon>
        <taxon>Endopterygota</taxon>
        <taxon>Diptera</taxon>
        <taxon>Nematocera</taxon>
        <taxon>Chironomoidea</taxon>
        <taxon>Chironomidae</taxon>
        <taxon>Chironominae</taxon>
        <taxon>Polypedilum</taxon>
        <taxon>Polypedilum</taxon>
    </lineage>
</organism>
<protein>
    <recommendedName>
        <fullName evidence="3">Thyroglobulin type-1 domain-containing protein</fullName>
    </recommendedName>
</protein>
<dbReference type="CDD" id="cd00191">
    <property type="entry name" value="TY"/>
    <property type="match status" value="1"/>
</dbReference>
<dbReference type="SUPFAM" id="SSF57610">
    <property type="entry name" value="Thyroglobulin type-1 domain"/>
    <property type="match status" value="1"/>
</dbReference>
<dbReference type="InterPro" id="IPR000716">
    <property type="entry name" value="Thyroglobulin_1"/>
</dbReference>
<dbReference type="OrthoDB" id="406800at2759"/>
<evidence type="ECO:0000256" key="2">
    <source>
        <dbReference type="PROSITE-ProRule" id="PRU00500"/>
    </source>
</evidence>
<dbReference type="AlphaFoldDB" id="A0A9J6BVF3"/>
<feature type="disulfide bond" evidence="2">
    <location>
        <begin position="37"/>
        <end position="56"/>
    </location>
</feature>
<dbReference type="Pfam" id="PF00086">
    <property type="entry name" value="Thyroglobulin_1"/>
    <property type="match status" value="1"/>
</dbReference>
<evidence type="ECO:0000256" key="1">
    <source>
        <dbReference type="ARBA" id="ARBA00023157"/>
    </source>
</evidence>
<sequence>MKTNQQQLWIVRKIAIATERALEMSEMIGESIKKTDCINNTLGDALRSTARFTVTCDEQGKFNPMQCNHETCWCVDEAGNQLPFTNTFRKGSRKCKHTPLDAIEIELNLINPNNVKLTNLYDVMF</sequence>
<reference evidence="4" key="1">
    <citation type="submission" date="2021-03" db="EMBL/GenBank/DDBJ databases">
        <title>Chromosome level genome of the anhydrobiotic midge Polypedilum vanderplanki.</title>
        <authorList>
            <person name="Yoshida Y."/>
            <person name="Kikawada T."/>
            <person name="Gusev O."/>
        </authorList>
    </citation>
    <scope>NUCLEOTIDE SEQUENCE</scope>
    <source>
        <strain evidence="4">NIAS01</strain>
        <tissue evidence="4">Whole body or cell culture</tissue>
    </source>
</reference>
<name>A0A9J6BVF3_POLVA</name>